<gene>
    <name evidence="1" type="ORF">Tco_0824027</name>
</gene>
<proteinExistence type="predicted"/>
<evidence type="ECO:0000313" key="2">
    <source>
        <dbReference type="Proteomes" id="UP001151760"/>
    </source>
</evidence>
<sequence length="127" mass="13998">MIQQSLVDGVAIGYTKCFTIDIAFGILSATVWVGLELDFLVAEHVVVVFRARQHPFTVGVEELEVLEQPECSSQDVNVRVGKSIRHLFDGIIQMDEIQVVLKSSSVTTADASDIHHKLQDSTLSTQT</sequence>
<comment type="caution">
    <text evidence="1">The sequence shown here is derived from an EMBL/GenBank/DDBJ whole genome shotgun (WGS) entry which is preliminary data.</text>
</comment>
<dbReference type="Proteomes" id="UP001151760">
    <property type="component" value="Unassembled WGS sequence"/>
</dbReference>
<reference evidence="1" key="1">
    <citation type="journal article" date="2022" name="Int. J. Mol. Sci.">
        <title>Draft Genome of Tanacetum Coccineum: Genomic Comparison of Closely Related Tanacetum-Family Plants.</title>
        <authorList>
            <person name="Yamashiro T."/>
            <person name="Shiraishi A."/>
            <person name="Nakayama K."/>
            <person name="Satake H."/>
        </authorList>
    </citation>
    <scope>NUCLEOTIDE SEQUENCE</scope>
</reference>
<organism evidence="1 2">
    <name type="scientific">Tanacetum coccineum</name>
    <dbReference type="NCBI Taxonomy" id="301880"/>
    <lineage>
        <taxon>Eukaryota</taxon>
        <taxon>Viridiplantae</taxon>
        <taxon>Streptophyta</taxon>
        <taxon>Embryophyta</taxon>
        <taxon>Tracheophyta</taxon>
        <taxon>Spermatophyta</taxon>
        <taxon>Magnoliopsida</taxon>
        <taxon>eudicotyledons</taxon>
        <taxon>Gunneridae</taxon>
        <taxon>Pentapetalae</taxon>
        <taxon>asterids</taxon>
        <taxon>campanulids</taxon>
        <taxon>Asterales</taxon>
        <taxon>Asteraceae</taxon>
        <taxon>Asteroideae</taxon>
        <taxon>Anthemideae</taxon>
        <taxon>Anthemidinae</taxon>
        <taxon>Tanacetum</taxon>
    </lineage>
</organism>
<evidence type="ECO:0000313" key="1">
    <source>
        <dbReference type="EMBL" id="GJT02858.1"/>
    </source>
</evidence>
<accession>A0ABQ5AKJ6</accession>
<name>A0ABQ5AKJ6_9ASTR</name>
<protein>
    <submittedName>
        <fullName evidence="1">Uncharacterized protein</fullName>
    </submittedName>
</protein>
<keyword evidence="2" id="KW-1185">Reference proteome</keyword>
<reference evidence="1" key="2">
    <citation type="submission" date="2022-01" db="EMBL/GenBank/DDBJ databases">
        <authorList>
            <person name="Yamashiro T."/>
            <person name="Shiraishi A."/>
            <person name="Satake H."/>
            <person name="Nakayama K."/>
        </authorList>
    </citation>
    <scope>NUCLEOTIDE SEQUENCE</scope>
</reference>
<dbReference type="EMBL" id="BQNB010012380">
    <property type="protein sequence ID" value="GJT02858.1"/>
    <property type="molecule type" value="Genomic_DNA"/>
</dbReference>